<feature type="transmembrane region" description="Helical" evidence="1">
    <location>
        <begin position="70"/>
        <end position="92"/>
    </location>
</feature>
<dbReference type="Proteomes" id="UP000078572">
    <property type="component" value="Plasmid pRI-1"/>
</dbReference>
<gene>
    <name evidence="2" type="ORF">A9Y76_27310</name>
</gene>
<proteinExistence type="predicted"/>
<keyword evidence="3" id="KW-1185">Reference proteome</keyword>
<keyword evidence="2" id="KW-0614">Plasmid</keyword>
<protein>
    <submittedName>
        <fullName evidence="2">Uncharacterized protein</fullName>
    </submittedName>
</protein>
<geneLocation type="plasmid" evidence="3">
    <name>pri-1</name>
</geneLocation>
<name>A0A192A7S7_9RALS</name>
<keyword evidence="1" id="KW-0472">Membrane</keyword>
<dbReference type="AlphaFoldDB" id="A0A192A7S7"/>
<evidence type="ECO:0000256" key="1">
    <source>
        <dbReference type="SAM" id="Phobius"/>
    </source>
</evidence>
<evidence type="ECO:0000313" key="3">
    <source>
        <dbReference type="Proteomes" id="UP000078572"/>
    </source>
</evidence>
<sequence length="96" mass="10436">MSTKVKEPSQKQRRASFGEAFAGALKLLRSGPDTEAEWEAREVELHAMVRASMSGALGVTLARLLVQQPVVLFAGVAGLLLWTCLEAAPFLYHLLV</sequence>
<keyword evidence="1" id="KW-0812">Transmembrane</keyword>
<dbReference type="EMBL" id="CP016024">
    <property type="protein sequence ID" value="ANJ76316.1"/>
    <property type="molecule type" value="Genomic_DNA"/>
</dbReference>
<evidence type="ECO:0000313" key="2">
    <source>
        <dbReference type="EMBL" id="ANJ76316.1"/>
    </source>
</evidence>
<accession>A0A192A7S7</accession>
<reference evidence="3" key="1">
    <citation type="submission" date="2016-06" db="EMBL/GenBank/DDBJ databases">
        <authorList>
            <person name="Xu Y."/>
            <person name="Nagy A."/>
            <person name="Yan X."/>
            <person name="Kim S.W."/>
            <person name="Haley B."/>
            <person name="Liu N.T."/>
            <person name="Nou X."/>
        </authorList>
    </citation>
    <scope>NUCLEOTIDE SEQUENCE [LARGE SCALE GENOMIC DNA]</scope>
    <source>
        <strain evidence="3">ATCC 49129</strain>
        <plasmid evidence="3">pri-1</plasmid>
    </source>
</reference>
<organism evidence="2 3">
    <name type="scientific">Ralstonia insidiosa</name>
    <dbReference type="NCBI Taxonomy" id="190721"/>
    <lineage>
        <taxon>Bacteria</taxon>
        <taxon>Pseudomonadati</taxon>
        <taxon>Pseudomonadota</taxon>
        <taxon>Betaproteobacteria</taxon>
        <taxon>Burkholderiales</taxon>
        <taxon>Burkholderiaceae</taxon>
        <taxon>Ralstonia</taxon>
    </lineage>
</organism>
<keyword evidence="1" id="KW-1133">Transmembrane helix</keyword>